<proteinExistence type="predicted"/>
<dbReference type="Pfam" id="PF21722">
    <property type="entry name" value="Gly_rich_2"/>
    <property type="match status" value="1"/>
</dbReference>
<evidence type="ECO:0000259" key="1">
    <source>
        <dbReference type="Pfam" id="PF21722"/>
    </source>
</evidence>
<accession>A0ABW1K6V1</accession>
<dbReference type="EMBL" id="JBHSPR010000010">
    <property type="protein sequence ID" value="MFC6017210.1"/>
    <property type="molecule type" value="Genomic_DNA"/>
</dbReference>
<gene>
    <name evidence="2" type="ORF">ACFP2T_13460</name>
</gene>
<name>A0ABW1K6V1_9ACTN</name>
<dbReference type="Proteomes" id="UP001596203">
    <property type="component" value="Unassembled WGS sequence"/>
</dbReference>
<dbReference type="RefSeq" id="WP_377421299.1">
    <property type="nucleotide sequence ID" value="NZ_JBHSPR010000010.1"/>
</dbReference>
<sequence>MVDVNIASGDRLTPPVLPFRTPDQQILVSSTTWDPIPGAKYYVVEVQGGGGAGGGAPAAGAGNTSCGCGGEGGSYVRSLIPASEVTGPVTVTVGAGGTPASGATGGNGATSSFGSQVSAAGGAGGTVNGPNTSIFAVPGPLTSSPSMTGDIQIRGGGGGASVRFGAAQAIGGAGGTSHLGAPGPTTGSGNSGANGIAGGGYGAGGSGACNNGGGAGVAARSGGAGAPGVVIITAIF</sequence>
<organism evidence="2 3">
    <name type="scientific">Plantactinospora solaniradicis</name>
    <dbReference type="NCBI Taxonomy" id="1723736"/>
    <lineage>
        <taxon>Bacteria</taxon>
        <taxon>Bacillati</taxon>
        <taxon>Actinomycetota</taxon>
        <taxon>Actinomycetes</taxon>
        <taxon>Micromonosporales</taxon>
        <taxon>Micromonosporaceae</taxon>
        <taxon>Plantactinospora</taxon>
    </lineage>
</organism>
<keyword evidence="3" id="KW-1185">Reference proteome</keyword>
<dbReference type="InterPro" id="IPR049304">
    <property type="entry name" value="Gly_rich_dom"/>
</dbReference>
<reference evidence="3" key="1">
    <citation type="journal article" date="2019" name="Int. J. Syst. Evol. Microbiol.">
        <title>The Global Catalogue of Microorganisms (GCM) 10K type strain sequencing project: providing services to taxonomists for standard genome sequencing and annotation.</title>
        <authorList>
            <consortium name="The Broad Institute Genomics Platform"/>
            <consortium name="The Broad Institute Genome Sequencing Center for Infectious Disease"/>
            <person name="Wu L."/>
            <person name="Ma J."/>
        </authorList>
    </citation>
    <scope>NUCLEOTIDE SEQUENCE [LARGE SCALE GENOMIC DNA]</scope>
    <source>
        <strain evidence="3">ZS-35-S2</strain>
    </source>
</reference>
<evidence type="ECO:0000313" key="3">
    <source>
        <dbReference type="Proteomes" id="UP001596203"/>
    </source>
</evidence>
<protein>
    <recommendedName>
        <fullName evidence="1">Glycine-rich domain-containing protein</fullName>
    </recommendedName>
</protein>
<comment type="caution">
    <text evidence="2">The sequence shown here is derived from an EMBL/GenBank/DDBJ whole genome shotgun (WGS) entry which is preliminary data.</text>
</comment>
<feature type="domain" description="Glycine-rich" evidence="1">
    <location>
        <begin position="30"/>
        <end position="234"/>
    </location>
</feature>
<evidence type="ECO:0000313" key="2">
    <source>
        <dbReference type="EMBL" id="MFC6017210.1"/>
    </source>
</evidence>